<evidence type="ECO:0000313" key="14">
    <source>
        <dbReference type="EMBL" id="TID26490.1"/>
    </source>
</evidence>
<reference evidence="14 15" key="1">
    <citation type="submission" date="2019-04" db="EMBL/GenBank/DDBJ databases">
        <title>High contiguity whole genome sequence and gene annotation resource for two Venturia nashicola isolates.</title>
        <authorList>
            <person name="Prokchorchik M."/>
            <person name="Won K."/>
            <person name="Lee Y."/>
            <person name="Choi E.D."/>
            <person name="Segonzac C."/>
            <person name="Sohn K.H."/>
        </authorList>
    </citation>
    <scope>NUCLEOTIDE SEQUENCE [LARGE SCALE GENOMIC DNA]</scope>
    <source>
        <strain evidence="14 15">PRI2</strain>
    </source>
</reference>
<evidence type="ECO:0000256" key="7">
    <source>
        <dbReference type="ARBA" id="ARBA00022801"/>
    </source>
</evidence>
<feature type="active site" evidence="10">
    <location>
        <position position="189"/>
    </location>
</feature>
<feature type="disulfide bond" evidence="11">
    <location>
        <begin position="177"/>
        <end position="192"/>
    </location>
</feature>
<comment type="function">
    <text evidence="12">Catalyzes the hydrolysis of complex carboxylic polyesters found in the cell wall of plants. Degrades cutin, a macromolecule that forms the structure of the plant cuticle.</text>
</comment>
<evidence type="ECO:0000256" key="13">
    <source>
        <dbReference type="SAM" id="MobiDB-lite"/>
    </source>
</evidence>
<evidence type="ECO:0000256" key="10">
    <source>
        <dbReference type="PIRSR" id="PIRSR611150-1"/>
    </source>
</evidence>
<evidence type="ECO:0000256" key="1">
    <source>
        <dbReference type="ARBA" id="ARBA00004613"/>
    </source>
</evidence>
<dbReference type="InterPro" id="IPR043580">
    <property type="entry name" value="CUTINASE_1"/>
</dbReference>
<feature type="active site" description="Proton donor/acceptor" evidence="10">
    <location>
        <position position="202"/>
    </location>
</feature>
<keyword evidence="8 11" id="KW-1015">Disulfide bond</keyword>
<dbReference type="Proteomes" id="UP000298493">
    <property type="component" value="Unassembled WGS sequence"/>
</dbReference>
<dbReference type="InterPro" id="IPR029058">
    <property type="entry name" value="AB_hydrolase_fold"/>
</dbReference>
<dbReference type="PANTHER" id="PTHR48250">
    <property type="entry name" value="CUTINASE 2-RELATED"/>
    <property type="match status" value="1"/>
</dbReference>
<keyword evidence="4 12" id="KW-0719">Serine esterase</keyword>
<dbReference type="GO" id="GO:0050525">
    <property type="term" value="F:cutinase activity"/>
    <property type="evidence" value="ECO:0007669"/>
    <property type="project" value="UniProtKB-UniRule"/>
</dbReference>
<dbReference type="GO" id="GO:0016052">
    <property type="term" value="P:carbohydrate catabolic process"/>
    <property type="evidence" value="ECO:0007669"/>
    <property type="project" value="TreeGrafter"/>
</dbReference>
<comment type="caution">
    <text evidence="14">The sequence shown here is derived from an EMBL/GenBank/DDBJ whole genome shotgun (WGS) entry which is preliminary data.</text>
</comment>
<feature type="disulfide bond" evidence="11">
    <location>
        <begin position="40"/>
        <end position="115"/>
    </location>
</feature>
<dbReference type="EMBL" id="SNSC02000002">
    <property type="protein sequence ID" value="TID26490.1"/>
    <property type="molecule type" value="Genomic_DNA"/>
</dbReference>
<dbReference type="SUPFAM" id="SSF53474">
    <property type="entry name" value="alpha/beta-Hydrolases"/>
    <property type="match status" value="1"/>
</dbReference>
<evidence type="ECO:0000256" key="4">
    <source>
        <dbReference type="ARBA" id="ARBA00022487"/>
    </source>
</evidence>
<feature type="chain" id="PRO_5021491580" description="Cutinase" evidence="12">
    <location>
        <begin position="23"/>
        <end position="296"/>
    </location>
</feature>
<dbReference type="EC" id="3.1.1.74" evidence="3 12"/>
<keyword evidence="5 12" id="KW-0964">Secreted</keyword>
<feature type="compositionally biased region" description="Low complexity" evidence="13">
    <location>
        <begin position="262"/>
        <end position="271"/>
    </location>
</feature>
<dbReference type="PRINTS" id="PR00129">
    <property type="entry name" value="CUTINASE"/>
</dbReference>
<accession>A0A4Z1PCH0</accession>
<feature type="signal peptide" evidence="12">
    <location>
        <begin position="1"/>
        <end position="22"/>
    </location>
</feature>
<keyword evidence="15" id="KW-1185">Reference proteome</keyword>
<dbReference type="STRING" id="86259.A0A4Z1PCH0"/>
<dbReference type="PROSITE" id="PS00155">
    <property type="entry name" value="CUTINASE_1"/>
    <property type="match status" value="1"/>
</dbReference>
<feature type="compositionally biased region" description="Low complexity" evidence="13">
    <location>
        <begin position="230"/>
        <end position="255"/>
    </location>
</feature>
<protein>
    <recommendedName>
        <fullName evidence="3 12">Cutinase</fullName>
        <ecNumber evidence="3 12">3.1.1.74</ecNumber>
    </recommendedName>
</protein>
<evidence type="ECO:0000256" key="9">
    <source>
        <dbReference type="ARBA" id="ARBA00034045"/>
    </source>
</evidence>
<dbReference type="PANTHER" id="PTHR48250:SF3">
    <property type="entry name" value="CUTINASE 1-RELATED"/>
    <property type="match status" value="1"/>
</dbReference>
<gene>
    <name evidence="14" type="ORF">E6O75_ATG00983</name>
</gene>
<evidence type="ECO:0000256" key="3">
    <source>
        <dbReference type="ARBA" id="ARBA00013095"/>
    </source>
</evidence>
<evidence type="ECO:0000256" key="2">
    <source>
        <dbReference type="ARBA" id="ARBA00007534"/>
    </source>
</evidence>
<evidence type="ECO:0000256" key="6">
    <source>
        <dbReference type="ARBA" id="ARBA00022729"/>
    </source>
</evidence>
<sequence>MKYSVSLLLSAAFAAAAPSIEGSAVLEKRQRATELSSGSCKDVTFIWVRGTTEAANLGQIIGGKLVPQLRKVFPSLAVEGVEYGAGVAGNLTPGGGDPAGIKEATKDYNLAASKCPKTVLIGGGYSQGAAITHRTVEALPEKVKILIAGIVLFGDTKFKQDGGVIKNFPPAKVKVFCNGYGELKGKSADGVCNGALNVNAGHMSYGDSFKPAAQFLKGKVDAFKSSKGSAPAAPATPEAEPAAEAAPATEAAPAASDHDTAEAAPAAASPAKPKPKAAKDKGGWVVESTAPPVEKL</sequence>
<keyword evidence="6 12" id="KW-0732">Signal</keyword>
<dbReference type="Gene3D" id="3.40.50.1820">
    <property type="entry name" value="alpha/beta hydrolase"/>
    <property type="match status" value="1"/>
</dbReference>
<feature type="region of interest" description="Disordered" evidence="13">
    <location>
        <begin position="226"/>
        <end position="296"/>
    </location>
</feature>
<comment type="subcellular location">
    <subcellularLocation>
        <location evidence="1 12">Secreted</location>
    </subcellularLocation>
</comment>
<dbReference type="AlphaFoldDB" id="A0A4Z1PCH0"/>
<dbReference type="GO" id="GO:0005576">
    <property type="term" value="C:extracellular region"/>
    <property type="evidence" value="ECO:0007669"/>
    <property type="project" value="UniProtKB-SubCell"/>
</dbReference>
<evidence type="ECO:0000256" key="8">
    <source>
        <dbReference type="ARBA" id="ARBA00023157"/>
    </source>
</evidence>
<evidence type="ECO:0000256" key="11">
    <source>
        <dbReference type="PIRSR" id="PIRSR611150-2"/>
    </source>
</evidence>
<dbReference type="Pfam" id="PF01083">
    <property type="entry name" value="Cutinase"/>
    <property type="match status" value="1"/>
</dbReference>
<evidence type="ECO:0000256" key="12">
    <source>
        <dbReference type="RuleBase" id="RU361263"/>
    </source>
</evidence>
<evidence type="ECO:0000313" key="15">
    <source>
        <dbReference type="Proteomes" id="UP000298493"/>
    </source>
</evidence>
<keyword evidence="7 12" id="KW-0378">Hydrolase</keyword>
<dbReference type="SMART" id="SM01110">
    <property type="entry name" value="Cutinase"/>
    <property type="match status" value="1"/>
</dbReference>
<comment type="similarity">
    <text evidence="2 12">Belongs to the cutinase family.</text>
</comment>
<proteinExistence type="inferred from homology"/>
<evidence type="ECO:0000256" key="5">
    <source>
        <dbReference type="ARBA" id="ARBA00022525"/>
    </source>
</evidence>
<dbReference type="InterPro" id="IPR011150">
    <property type="entry name" value="Cutinase_monf"/>
</dbReference>
<dbReference type="InterPro" id="IPR000675">
    <property type="entry name" value="Cutinase/axe"/>
</dbReference>
<feature type="active site" description="Nucleophile" evidence="10">
    <location>
        <position position="126"/>
    </location>
</feature>
<organism evidence="14 15">
    <name type="scientific">Venturia nashicola</name>
    <dbReference type="NCBI Taxonomy" id="86259"/>
    <lineage>
        <taxon>Eukaryota</taxon>
        <taxon>Fungi</taxon>
        <taxon>Dikarya</taxon>
        <taxon>Ascomycota</taxon>
        <taxon>Pezizomycotina</taxon>
        <taxon>Dothideomycetes</taxon>
        <taxon>Pleosporomycetidae</taxon>
        <taxon>Venturiales</taxon>
        <taxon>Venturiaceae</taxon>
        <taxon>Venturia</taxon>
    </lineage>
</organism>
<comment type="catalytic activity">
    <reaction evidence="9 12">
        <text>cutin + H2O = cutin monomers.</text>
        <dbReference type="EC" id="3.1.1.74"/>
    </reaction>
</comment>
<name>A0A4Z1PCH0_9PEZI</name>